<dbReference type="KEGG" id="tra:Trad_0501"/>
<organism evidence="1 2">
    <name type="scientific">Truepera radiovictrix (strain DSM 17093 / CIP 108686 / LMG 22925 / RQ-24)</name>
    <dbReference type="NCBI Taxonomy" id="649638"/>
    <lineage>
        <taxon>Bacteria</taxon>
        <taxon>Thermotogati</taxon>
        <taxon>Deinococcota</taxon>
        <taxon>Deinococci</taxon>
        <taxon>Trueperales</taxon>
        <taxon>Trueperaceae</taxon>
        <taxon>Truepera</taxon>
    </lineage>
</organism>
<dbReference type="AlphaFoldDB" id="D7CSA6"/>
<evidence type="ECO:0000313" key="1">
    <source>
        <dbReference type="EMBL" id="ADI13638.1"/>
    </source>
</evidence>
<dbReference type="Proteomes" id="UP000000379">
    <property type="component" value="Chromosome"/>
</dbReference>
<gene>
    <name evidence="1" type="ordered locus">Trad_0501</name>
</gene>
<proteinExistence type="predicted"/>
<sequence>MRRVAVVGTKLWRLFKRTLRRIATRDVLWGTNEETFRQAFLRRKSLLLCKTHWRGRRRYEAHFATLLPHVRLLRLFEPAEAERLLKGLR</sequence>
<protein>
    <submittedName>
        <fullName evidence="1">Uncharacterized protein</fullName>
    </submittedName>
</protein>
<name>D7CSA6_TRURR</name>
<reference evidence="2" key="1">
    <citation type="submission" date="2010-05" db="EMBL/GenBank/DDBJ databases">
        <title>The complete genome of Truepera radiovictris DSM 17093.</title>
        <authorList>
            <consortium name="US DOE Joint Genome Institute (JGI-PGF)"/>
            <person name="Lucas S."/>
            <person name="Copeland A."/>
            <person name="Lapidus A."/>
            <person name="Glavina del Rio T."/>
            <person name="Dalin E."/>
            <person name="Tice H."/>
            <person name="Bruce D."/>
            <person name="Goodwin L."/>
            <person name="Pitluck S."/>
            <person name="Kyrpides N."/>
            <person name="Mavromatis K."/>
            <person name="Ovchinnikova G."/>
            <person name="Munk A.C."/>
            <person name="Detter J.C."/>
            <person name="Han C."/>
            <person name="Tapia R."/>
            <person name="Land M."/>
            <person name="Hauser L."/>
            <person name="Markowitz V."/>
            <person name="Cheng J.-F."/>
            <person name="Hugenholtz P."/>
            <person name="Woyke T."/>
            <person name="Wu D."/>
            <person name="Tindall B."/>
            <person name="Pomrenke H.G."/>
            <person name="Brambilla E."/>
            <person name="Klenk H.-P."/>
            <person name="Eisen J.A."/>
        </authorList>
    </citation>
    <scope>NUCLEOTIDE SEQUENCE [LARGE SCALE GENOMIC DNA]</scope>
    <source>
        <strain evidence="2">DSM 17093 / CIP 108686 / LMG 22925 / RQ-24</strain>
    </source>
</reference>
<reference evidence="1 2" key="2">
    <citation type="journal article" date="2011" name="Stand. Genomic Sci.">
        <title>Complete genome sequence of Truepera radiovictrix type strain (RQ-24).</title>
        <authorList>
            <person name="Ivanova N."/>
            <person name="Rohde C."/>
            <person name="Munk C."/>
            <person name="Nolan M."/>
            <person name="Lucas S."/>
            <person name="Del Rio T.G."/>
            <person name="Tice H."/>
            <person name="Deshpande S."/>
            <person name="Cheng J.F."/>
            <person name="Tapia R."/>
            <person name="Han C."/>
            <person name="Goodwin L."/>
            <person name="Pitluck S."/>
            <person name="Liolios K."/>
            <person name="Mavromatis K."/>
            <person name="Mikhailova N."/>
            <person name="Pati A."/>
            <person name="Chen A."/>
            <person name="Palaniappan K."/>
            <person name="Land M."/>
            <person name="Hauser L."/>
            <person name="Chang Y.J."/>
            <person name="Jeffries C.D."/>
            <person name="Brambilla E."/>
            <person name="Rohde M."/>
            <person name="Goker M."/>
            <person name="Tindall B.J."/>
            <person name="Woyke T."/>
            <person name="Bristow J."/>
            <person name="Eisen J.A."/>
            <person name="Markowitz V."/>
            <person name="Hugenholtz P."/>
            <person name="Kyrpides N.C."/>
            <person name="Klenk H.P."/>
            <person name="Lapidus A."/>
        </authorList>
    </citation>
    <scope>NUCLEOTIDE SEQUENCE [LARGE SCALE GENOMIC DNA]</scope>
    <source>
        <strain evidence="2">DSM 17093 / CIP 108686 / LMG 22925 / RQ-24</strain>
    </source>
</reference>
<dbReference type="EMBL" id="CP002049">
    <property type="protein sequence ID" value="ADI13638.1"/>
    <property type="molecule type" value="Genomic_DNA"/>
</dbReference>
<accession>D7CSA6</accession>
<dbReference type="STRING" id="649638.Trad_0501"/>
<dbReference type="HOGENOM" id="CLU_2453747_0_0_0"/>
<evidence type="ECO:0000313" key="2">
    <source>
        <dbReference type="Proteomes" id="UP000000379"/>
    </source>
</evidence>
<keyword evidence="2" id="KW-1185">Reference proteome</keyword>